<feature type="transmembrane region" description="Helical" evidence="6">
    <location>
        <begin position="99"/>
        <end position="118"/>
    </location>
</feature>
<sequence length="289" mass="31097">MSVGGFFYLLIATLSYGALQAVDKVVLNAKVDPVAYTISRVIISMLFLGILVLVRNRRSFISVFKPVHWKDLFIIGVLASGIGLLFQMIGLSYTTATNMSIILAFTAPLTTLFAFFILKERISQKFIAASLLMLLGVLLIFTKNPVNGFGLGDILIVIAIIGYAYSNVYAKKTMGKLPTSTVTLGRLFFGSLSLALLFPFLGFSFSSLLKAPFLVVLGGAIFGIRMLAYYKGIEIEGASTAATFLLFSPVVTVGLAASYLNESLTTTIILGMMLVIIGGLLLTKAKPAI</sequence>
<evidence type="ECO:0000313" key="8">
    <source>
        <dbReference type="EMBL" id="OIP04350.1"/>
    </source>
</evidence>
<dbReference type="SUPFAM" id="SSF103481">
    <property type="entry name" value="Multidrug resistance efflux transporter EmrE"/>
    <property type="match status" value="2"/>
</dbReference>
<name>A0A1J5BBV7_9BACT</name>
<evidence type="ECO:0000259" key="7">
    <source>
        <dbReference type="Pfam" id="PF00892"/>
    </source>
</evidence>
<organism evidence="8 9">
    <name type="scientific">Candidatus Beckwithbacteria bacterium CG2_30_44_31</name>
    <dbReference type="NCBI Taxonomy" id="1805035"/>
    <lineage>
        <taxon>Bacteria</taxon>
        <taxon>Candidatus Beckwithiibacteriota</taxon>
    </lineage>
</organism>
<keyword evidence="4 6" id="KW-1133">Transmembrane helix</keyword>
<dbReference type="GO" id="GO:0005886">
    <property type="term" value="C:plasma membrane"/>
    <property type="evidence" value="ECO:0007669"/>
    <property type="project" value="UniProtKB-SubCell"/>
</dbReference>
<evidence type="ECO:0000256" key="2">
    <source>
        <dbReference type="ARBA" id="ARBA00022475"/>
    </source>
</evidence>
<keyword evidence="5 6" id="KW-0472">Membrane</keyword>
<dbReference type="Pfam" id="PF00892">
    <property type="entry name" value="EamA"/>
    <property type="match status" value="2"/>
</dbReference>
<feature type="transmembrane region" description="Helical" evidence="6">
    <location>
        <begin position="211"/>
        <end position="230"/>
    </location>
</feature>
<reference evidence="8 9" key="1">
    <citation type="journal article" date="2016" name="Environ. Microbiol.">
        <title>Genomic resolution of a cold subsurface aquifer community provides metabolic insights for novel microbes adapted to high CO concentrations.</title>
        <authorList>
            <person name="Probst A.J."/>
            <person name="Castelle C.J."/>
            <person name="Singh A."/>
            <person name="Brown C.T."/>
            <person name="Anantharaman K."/>
            <person name="Sharon I."/>
            <person name="Hug L.A."/>
            <person name="Burstein D."/>
            <person name="Emerson J.B."/>
            <person name="Thomas B.C."/>
            <person name="Banfield J.F."/>
        </authorList>
    </citation>
    <scope>NUCLEOTIDE SEQUENCE [LARGE SCALE GENOMIC DNA]</scope>
    <source>
        <strain evidence="8">CG2_30_44_31</strain>
    </source>
</reference>
<dbReference type="AlphaFoldDB" id="A0A1J5BBV7"/>
<dbReference type="Proteomes" id="UP000183605">
    <property type="component" value="Unassembled WGS sequence"/>
</dbReference>
<feature type="transmembrane region" description="Helical" evidence="6">
    <location>
        <begin position="242"/>
        <end position="260"/>
    </location>
</feature>
<comment type="caution">
    <text evidence="8">The sequence shown here is derived from an EMBL/GenBank/DDBJ whole genome shotgun (WGS) entry which is preliminary data.</text>
</comment>
<evidence type="ECO:0000256" key="1">
    <source>
        <dbReference type="ARBA" id="ARBA00004651"/>
    </source>
</evidence>
<feature type="domain" description="EamA" evidence="7">
    <location>
        <begin position="151"/>
        <end position="282"/>
    </location>
</feature>
<feature type="transmembrane region" description="Helical" evidence="6">
    <location>
        <begin position="148"/>
        <end position="166"/>
    </location>
</feature>
<evidence type="ECO:0000256" key="4">
    <source>
        <dbReference type="ARBA" id="ARBA00022989"/>
    </source>
</evidence>
<evidence type="ECO:0000256" key="3">
    <source>
        <dbReference type="ARBA" id="ARBA00022692"/>
    </source>
</evidence>
<dbReference type="InterPro" id="IPR037185">
    <property type="entry name" value="EmrE-like"/>
</dbReference>
<feature type="transmembrane region" description="Helical" evidence="6">
    <location>
        <begin position="187"/>
        <end position="205"/>
    </location>
</feature>
<feature type="transmembrane region" description="Helical" evidence="6">
    <location>
        <begin position="33"/>
        <end position="53"/>
    </location>
</feature>
<comment type="subcellular location">
    <subcellularLocation>
        <location evidence="1">Cell membrane</location>
        <topology evidence="1">Multi-pass membrane protein</topology>
    </subcellularLocation>
</comment>
<accession>A0A1J5BBV7</accession>
<feature type="domain" description="EamA" evidence="7">
    <location>
        <begin position="5"/>
        <end position="142"/>
    </location>
</feature>
<evidence type="ECO:0000256" key="6">
    <source>
        <dbReference type="SAM" id="Phobius"/>
    </source>
</evidence>
<feature type="transmembrane region" description="Helical" evidence="6">
    <location>
        <begin position="266"/>
        <end position="283"/>
    </location>
</feature>
<keyword evidence="2" id="KW-1003">Cell membrane</keyword>
<dbReference type="EMBL" id="MNXQ01000006">
    <property type="protein sequence ID" value="OIP04350.1"/>
    <property type="molecule type" value="Genomic_DNA"/>
</dbReference>
<evidence type="ECO:0000256" key="5">
    <source>
        <dbReference type="ARBA" id="ARBA00023136"/>
    </source>
</evidence>
<keyword evidence="3 6" id="KW-0812">Transmembrane</keyword>
<proteinExistence type="predicted"/>
<evidence type="ECO:0000313" key="9">
    <source>
        <dbReference type="Proteomes" id="UP000183605"/>
    </source>
</evidence>
<protein>
    <recommendedName>
        <fullName evidence="7">EamA domain-containing protein</fullName>
    </recommendedName>
</protein>
<gene>
    <name evidence="8" type="ORF">AUK18_00220</name>
</gene>
<dbReference type="PANTHER" id="PTHR32322">
    <property type="entry name" value="INNER MEMBRANE TRANSPORTER"/>
    <property type="match status" value="1"/>
</dbReference>
<dbReference type="PANTHER" id="PTHR32322:SF18">
    <property type="entry name" value="S-ADENOSYLMETHIONINE_S-ADENOSYLHOMOCYSTEINE TRANSPORTER"/>
    <property type="match status" value="1"/>
</dbReference>
<dbReference type="InterPro" id="IPR000620">
    <property type="entry name" value="EamA_dom"/>
</dbReference>
<dbReference type="InterPro" id="IPR050638">
    <property type="entry name" value="AA-Vitamin_Transporters"/>
</dbReference>
<feature type="transmembrane region" description="Helical" evidence="6">
    <location>
        <begin position="125"/>
        <end position="142"/>
    </location>
</feature>
<feature type="transmembrane region" description="Helical" evidence="6">
    <location>
        <begin position="73"/>
        <end position="93"/>
    </location>
</feature>